<name>C4JI58_UNCRE</name>
<dbReference type="OrthoDB" id="5404004at2759"/>
<dbReference type="Proteomes" id="UP000002058">
    <property type="component" value="Unassembled WGS sequence"/>
</dbReference>
<feature type="region of interest" description="Disordered" evidence="1">
    <location>
        <begin position="112"/>
        <end position="145"/>
    </location>
</feature>
<dbReference type="eggNOG" id="ENOG502SD0J">
    <property type="taxonomic scope" value="Eukaryota"/>
</dbReference>
<feature type="compositionally biased region" description="Polar residues" evidence="1">
    <location>
        <begin position="112"/>
        <end position="125"/>
    </location>
</feature>
<feature type="region of interest" description="Disordered" evidence="1">
    <location>
        <begin position="454"/>
        <end position="504"/>
    </location>
</feature>
<feature type="compositionally biased region" description="Basic and acidic residues" evidence="1">
    <location>
        <begin position="30"/>
        <end position="40"/>
    </location>
</feature>
<feature type="region of interest" description="Disordered" evidence="1">
    <location>
        <begin position="372"/>
        <end position="400"/>
    </location>
</feature>
<feature type="compositionally biased region" description="Polar residues" evidence="1">
    <location>
        <begin position="67"/>
        <end position="82"/>
    </location>
</feature>
<dbReference type="GeneID" id="8437593"/>
<dbReference type="KEGG" id="ure:UREG_02804"/>
<evidence type="ECO:0000313" key="3">
    <source>
        <dbReference type="Proteomes" id="UP000002058"/>
    </source>
</evidence>
<protein>
    <submittedName>
        <fullName evidence="2">Uncharacterized protein</fullName>
    </submittedName>
</protein>
<organism evidence="2 3">
    <name type="scientific">Uncinocarpus reesii (strain UAMH 1704)</name>
    <dbReference type="NCBI Taxonomy" id="336963"/>
    <lineage>
        <taxon>Eukaryota</taxon>
        <taxon>Fungi</taxon>
        <taxon>Dikarya</taxon>
        <taxon>Ascomycota</taxon>
        <taxon>Pezizomycotina</taxon>
        <taxon>Eurotiomycetes</taxon>
        <taxon>Eurotiomycetidae</taxon>
        <taxon>Onygenales</taxon>
        <taxon>Onygenaceae</taxon>
        <taxon>Uncinocarpus</taxon>
    </lineage>
</organism>
<feature type="compositionally biased region" description="Polar residues" evidence="1">
    <location>
        <begin position="376"/>
        <end position="392"/>
    </location>
</feature>
<keyword evidence="3" id="KW-1185">Reference proteome</keyword>
<accession>C4JI58</accession>
<feature type="region of interest" description="Disordered" evidence="1">
    <location>
        <begin position="413"/>
        <end position="436"/>
    </location>
</feature>
<sequence length="589" mass="65220">MVMKLPLARPRAHTTDAGAISATDGINDSPRPESARERSPHPNKNWAQNASREPRRKIVKAAPSYRQEFNSPEAESTSSLSRGSPLRLASVNESWCDQGLCTPSTASIARTNDSWADIPPTSSTGLDDEAQNKDFGSLKRKPIRNPRPVSRLRSQCKWSTLFTVESAAYIPDSQLFWREPKIPDARAWAMRSQSLPRHGELSDTSTDSKQINPTRLALWQETHTGQKQWEAWPQAHAHGLKGPTDEVAPTAPLLDVHIPEVEMERYSVMFGSFYDTTSNSKLAAPRSRNDLVPETMQLPMRNGAARPRRATSPAPKSPGFSLFPATHTNNASHHIEPHYISRDPVPLQKSHTMPASPDDAYVEIASRHKPPFQYPLETSESSDSVSYLSTAPSEIDDGFSDEDHETIKLCIKPPEQNEPMWEMVTPGPNPPRSTHETLQKLISKEPVLNATEIKTPLDSKPNLSNTLAPPPIPLPFQQSLHSARNTKNSGVTDSTSPGVSKTKSGQVDFHRYTSSINSDIDDFQTVEVSIAKSISVSKRKHILVPIGGKSSAFRSNERLVERRVATPTAEVLHKGHRYEKSRAAVLENA</sequence>
<evidence type="ECO:0000313" key="2">
    <source>
        <dbReference type="EMBL" id="EEP77955.1"/>
    </source>
</evidence>
<feature type="region of interest" description="Disordered" evidence="1">
    <location>
        <begin position="1"/>
        <end position="84"/>
    </location>
</feature>
<dbReference type="VEuPathDB" id="FungiDB:UREG_02804"/>
<gene>
    <name evidence="2" type="ORF">UREG_02804</name>
</gene>
<dbReference type="AlphaFoldDB" id="C4JI58"/>
<evidence type="ECO:0000256" key="1">
    <source>
        <dbReference type="SAM" id="MobiDB-lite"/>
    </source>
</evidence>
<dbReference type="EMBL" id="CH476615">
    <property type="protein sequence ID" value="EEP77955.1"/>
    <property type="molecule type" value="Genomic_DNA"/>
</dbReference>
<proteinExistence type="predicted"/>
<reference evidence="3" key="1">
    <citation type="journal article" date="2009" name="Genome Res.">
        <title>Comparative genomic analyses of the human fungal pathogens Coccidioides and their relatives.</title>
        <authorList>
            <person name="Sharpton T.J."/>
            <person name="Stajich J.E."/>
            <person name="Rounsley S.D."/>
            <person name="Gardner M.J."/>
            <person name="Wortman J.R."/>
            <person name="Jordar V.S."/>
            <person name="Maiti R."/>
            <person name="Kodira C.D."/>
            <person name="Neafsey D.E."/>
            <person name="Zeng Q."/>
            <person name="Hung C.-Y."/>
            <person name="McMahan C."/>
            <person name="Muszewska A."/>
            <person name="Grynberg M."/>
            <person name="Mandel M.A."/>
            <person name="Kellner E.M."/>
            <person name="Barker B.M."/>
            <person name="Galgiani J.N."/>
            <person name="Orbach M.J."/>
            <person name="Kirkland T.N."/>
            <person name="Cole G.T."/>
            <person name="Henn M.R."/>
            <person name="Birren B.W."/>
            <person name="Taylor J.W."/>
        </authorList>
    </citation>
    <scope>NUCLEOTIDE SEQUENCE [LARGE SCALE GENOMIC DNA]</scope>
    <source>
        <strain evidence="3">UAMH 1704</strain>
    </source>
</reference>
<dbReference type="InParanoid" id="C4JI58"/>
<dbReference type="HOGENOM" id="CLU_463217_0_0_1"/>
<feature type="compositionally biased region" description="Polar residues" evidence="1">
    <location>
        <begin position="476"/>
        <end position="504"/>
    </location>
</feature>
<dbReference type="RefSeq" id="XP_002543288.1">
    <property type="nucleotide sequence ID" value="XM_002543242.1"/>
</dbReference>